<dbReference type="eggNOG" id="COG1131">
    <property type="taxonomic scope" value="Bacteria"/>
</dbReference>
<evidence type="ECO:0000313" key="8">
    <source>
        <dbReference type="Proteomes" id="UP000001733"/>
    </source>
</evidence>
<dbReference type="AlphaFoldDB" id="B5YAQ6"/>
<dbReference type="HOGENOM" id="CLU_2179654_0_0_0"/>
<dbReference type="PANTHER" id="PTHR42711:SF5">
    <property type="entry name" value="ABC TRANSPORTER ATP-BINDING PROTEIN NATA"/>
    <property type="match status" value="1"/>
</dbReference>
<keyword evidence="3" id="KW-0536">Nodulation</keyword>
<dbReference type="PANTHER" id="PTHR42711">
    <property type="entry name" value="ABC TRANSPORTER ATP-BINDING PROTEIN"/>
    <property type="match status" value="1"/>
</dbReference>
<dbReference type="GO" id="GO:0005524">
    <property type="term" value="F:ATP binding"/>
    <property type="evidence" value="ECO:0007669"/>
    <property type="project" value="UniProtKB-KW"/>
</dbReference>
<accession>B5YAQ6</accession>
<dbReference type="SUPFAM" id="SSF52540">
    <property type="entry name" value="P-loop containing nucleoside triphosphate hydrolases"/>
    <property type="match status" value="1"/>
</dbReference>
<evidence type="ECO:0000256" key="4">
    <source>
        <dbReference type="ARBA" id="ARBA00022741"/>
    </source>
</evidence>
<dbReference type="Gene3D" id="3.40.50.300">
    <property type="entry name" value="P-loop containing nucleotide triphosphate hydrolases"/>
    <property type="match status" value="1"/>
</dbReference>
<dbReference type="EMBL" id="CP001146">
    <property type="protein sequence ID" value="ACI19719.1"/>
    <property type="molecule type" value="Genomic_DNA"/>
</dbReference>
<dbReference type="InterPro" id="IPR050763">
    <property type="entry name" value="ABC_transporter_ATP-binding"/>
</dbReference>
<evidence type="ECO:0000256" key="2">
    <source>
        <dbReference type="ARBA" id="ARBA00022448"/>
    </source>
</evidence>
<gene>
    <name evidence="7" type="ordered locus">DICTH_1715</name>
</gene>
<sequence>MEYFTARENLFFFSQLYGISLKEARKKIEFYIKEFSLSGRAESLLNTLSTGEKQRLQLIGGLINDPKVLFLEEPIVGLDVGSARLIRNYMKEWIKDGNRTVILTTHYLS</sequence>
<name>B5YAQ6_DICT6</name>
<dbReference type="RefSeq" id="WP_012548351.1">
    <property type="nucleotide sequence ID" value="NC_011297.1"/>
</dbReference>
<keyword evidence="2" id="KW-0813">Transport</keyword>
<evidence type="ECO:0000256" key="3">
    <source>
        <dbReference type="ARBA" id="ARBA00022458"/>
    </source>
</evidence>
<dbReference type="Pfam" id="PF00005">
    <property type="entry name" value="ABC_tran"/>
    <property type="match status" value="1"/>
</dbReference>
<protein>
    <submittedName>
        <fullName evidence="7">ABC-type multidrug transport system, ATPase component</fullName>
    </submittedName>
</protein>
<dbReference type="PaxDb" id="309799-DICTH_1715"/>
<dbReference type="KEGG" id="dth:DICTH_1715"/>
<dbReference type="InterPro" id="IPR003439">
    <property type="entry name" value="ABC_transporter-like_ATP-bd"/>
</dbReference>
<evidence type="ECO:0000256" key="5">
    <source>
        <dbReference type="ARBA" id="ARBA00022840"/>
    </source>
</evidence>
<reference evidence="7 8" key="1">
    <citation type="journal article" date="2014" name="Genome Announc.">
        <title>Complete Genome Sequence of the Extreme Thermophile Dictyoglomus thermophilum H-6-12.</title>
        <authorList>
            <person name="Coil D.A."/>
            <person name="Badger J.H."/>
            <person name="Forberger H.C."/>
            <person name="Riggs F."/>
            <person name="Madupu R."/>
            <person name="Fedorova N."/>
            <person name="Ward N."/>
            <person name="Robb F.T."/>
            <person name="Eisen J.A."/>
        </authorList>
    </citation>
    <scope>NUCLEOTIDE SEQUENCE [LARGE SCALE GENOMIC DNA]</scope>
    <source>
        <strain evidence="8">ATCC 35947 / DSM 3960 / H-6-12</strain>
    </source>
</reference>
<evidence type="ECO:0000259" key="6">
    <source>
        <dbReference type="Pfam" id="PF00005"/>
    </source>
</evidence>
<dbReference type="GO" id="GO:0016887">
    <property type="term" value="F:ATP hydrolysis activity"/>
    <property type="evidence" value="ECO:0007669"/>
    <property type="project" value="InterPro"/>
</dbReference>
<evidence type="ECO:0000256" key="1">
    <source>
        <dbReference type="ARBA" id="ARBA00005417"/>
    </source>
</evidence>
<organism evidence="7 8">
    <name type="scientific">Dictyoglomus thermophilum (strain ATCC 35947 / DSM 3960 / H-6-12)</name>
    <dbReference type="NCBI Taxonomy" id="309799"/>
    <lineage>
        <taxon>Bacteria</taxon>
        <taxon>Pseudomonadati</taxon>
        <taxon>Dictyoglomota</taxon>
        <taxon>Dictyoglomia</taxon>
        <taxon>Dictyoglomales</taxon>
        <taxon>Dictyoglomaceae</taxon>
        <taxon>Dictyoglomus</taxon>
    </lineage>
</organism>
<dbReference type="Proteomes" id="UP000001733">
    <property type="component" value="Chromosome"/>
</dbReference>
<keyword evidence="8" id="KW-1185">Reference proteome</keyword>
<feature type="domain" description="ABC transporter" evidence="6">
    <location>
        <begin position="5"/>
        <end position="75"/>
    </location>
</feature>
<dbReference type="InterPro" id="IPR027417">
    <property type="entry name" value="P-loop_NTPase"/>
</dbReference>
<comment type="similarity">
    <text evidence="1">Belongs to the ABC transporter superfamily.</text>
</comment>
<evidence type="ECO:0000313" key="7">
    <source>
        <dbReference type="EMBL" id="ACI19719.1"/>
    </source>
</evidence>
<proteinExistence type="inferred from homology"/>
<keyword evidence="4" id="KW-0547">Nucleotide-binding</keyword>
<dbReference type="STRING" id="309799.DICTH_1715"/>
<keyword evidence="5" id="KW-0067">ATP-binding</keyword>